<dbReference type="Pfam" id="PF01614">
    <property type="entry name" value="IclR_C"/>
    <property type="match status" value="1"/>
</dbReference>
<dbReference type="InterPro" id="IPR014757">
    <property type="entry name" value="Tscrpt_reg_IclR_C"/>
</dbReference>
<evidence type="ECO:0000256" key="1">
    <source>
        <dbReference type="ARBA" id="ARBA00023015"/>
    </source>
</evidence>
<dbReference type="AlphaFoldDB" id="A0A0G9H631"/>
<evidence type="ECO:0000313" key="6">
    <source>
        <dbReference type="EMBL" id="KLD64951.1"/>
    </source>
</evidence>
<dbReference type="InterPro" id="IPR005471">
    <property type="entry name" value="Tscrpt_reg_IclR_N"/>
</dbReference>
<dbReference type="GO" id="GO:0045892">
    <property type="term" value="P:negative regulation of DNA-templated transcription"/>
    <property type="evidence" value="ECO:0007669"/>
    <property type="project" value="TreeGrafter"/>
</dbReference>
<dbReference type="PATRIC" id="fig|1440762.4.peg.531"/>
<dbReference type="PANTHER" id="PTHR30136:SF34">
    <property type="entry name" value="TRANSCRIPTIONAL REGULATOR"/>
    <property type="match status" value="1"/>
</dbReference>
<evidence type="ECO:0000313" key="7">
    <source>
        <dbReference type="Proteomes" id="UP000035481"/>
    </source>
</evidence>
<dbReference type="NCBIfam" id="TIGR02431">
    <property type="entry name" value="pcaR_pcaU"/>
    <property type="match status" value="1"/>
</dbReference>
<dbReference type="STRING" id="1440762.Y882_05930"/>
<dbReference type="InterPro" id="IPR036390">
    <property type="entry name" value="WH_DNA-bd_sf"/>
</dbReference>
<dbReference type="Gene3D" id="3.30.450.40">
    <property type="match status" value="1"/>
</dbReference>
<protein>
    <submittedName>
        <fullName evidence="6">IclR family transcriptional regulator</fullName>
    </submittedName>
</protein>
<reference evidence="6 7" key="1">
    <citation type="journal article" date="2015" name="Antonie Van Leeuwenhoek">
        <title>A phylogenomic and molecular marker based taxonomic framework for the order Xanthomonadales: proposal to transfer the families Algiphilaceae and Solimonadaceae to the order Nevskiales ord. nov. and to create a new family within the order Xanthomonadales, the family Rhodanobacteraceae fam. nov., containing the genus Rhodanobacter and its closest relatives.</title>
        <authorList>
            <person name="Naushad S."/>
            <person name="Adeolu M."/>
            <person name="Wong S."/>
            <person name="Sohail M."/>
            <person name="Schellhorn H.E."/>
            <person name="Gupta R.S."/>
        </authorList>
    </citation>
    <scope>NUCLEOTIDE SEQUENCE [LARGE SCALE GENOMIC DNA]</scope>
    <source>
        <strain evidence="6 7">DSM 16301</strain>
    </source>
</reference>
<feature type="domain" description="HTH iclR-type" evidence="4">
    <location>
        <begin position="13"/>
        <end position="73"/>
    </location>
</feature>
<sequence>MASEPFEDSADYVQSLARGLQVLRAFSHDMASPSLSQVAERAGLSRAVARRLLLTLQHLGYVGSRGRSFFLLPRVLELGYSYLSSLDLTELAQETLALLSERVGESCSLAVLDGSDIVYVLRVPVRRVMSVALGVGARLPAYATSLGRVVLADLPDAELTAWMRTQKFQAITPHTLHTMTALKAEIKRIREQGYSIVARELELGLCSIAVPIHAADGRVVAALNVGMPYSDDAPARAVKLILPALQDAQRSIEYAIQRGSWQPHMALTRAYA</sequence>
<gene>
    <name evidence="6" type="ORF">Y882_05930</name>
</gene>
<dbReference type="PANTHER" id="PTHR30136">
    <property type="entry name" value="HELIX-TURN-HELIX TRANSCRIPTIONAL REGULATOR, ICLR FAMILY"/>
    <property type="match status" value="1"/>
</dbReference>
<dbReference type="SUPFAM" id="SSF46785">
    <property type="entry name" value="Winged helix' DNA-binding domain"/>
    <property type="match status" value="1"/>
</dbReference>
<name>A0A0G9H631_9GAMM</name>
<dbReference type="EMBL" id="JPLA01000013">
    <property type="protein sequence ID" value="KLD64951.1"/>
    <property type="molecule type" value="Genomic_DNA"/>
</dbReference>
<dbReference type="GO" id="GO:0046278">
    <property type="term" value="P:3,4-dihydroxybenzoate metabolic process"/>
    <property type="evidence" value="ECO:0007669"/>
    <property type="project" value="InterPro"/>
</dbReference>
<dbReference type="InterPro" id="IPR029016">
    <property type="entry name" value="GAF-like_dom_sf"/>
</dbReference>
<organism evidence="6 7">
    <name type="scientific">Dyella japonica DSM 16301</name>
    <dbReference type="NCBI Taxonomy" id="1440762"/>
    <lineage>
        <taxon>Bacteria</taxon>
        <taxon>Pseudomonadati</taxon>
        <taxon>Pseudomonadota</taxon>
        <taxon>Gammaproteobacteria</taxon>
        <taxon>Lysobacterales</taxon>
        <taxon>Rhodanobacteraceae</taxon>
        <taxon>Dyella</taxon>
    </lineage>
</organism>
<dbReference type="SMART" id="SM00346">
    <property type="entry name" value="HTH_ICLR"/>
    <property type="match status" value="1"/>
</dbReference>
<dbReference type="GO" id="GO:0045893">
    <property type="term" value="P:positive regulation of DNA-templated transcription"/>
    <property type="evidence" value="ECO:0007669"/>
    <property type="project" value="InterPro"/>
</dbReference>
<dbReference type="InterPro" id="IPR012794">
    <property type="entry name" value="PcaR_PcaU"/>
</dbReference>
<proteinExistence type="predicted"/>
<dbReference type="Proteomes" id="UP000035481">
    <property type="component" value="Unassembled WGS sequence"/>
</dbReference>
<keyword evidence="1" id="KW-0805">Transcription regulation</keyword>
<keyword evidence="3" id="KW-0804">Transcription</keyword>
<evidence type="ECO:0000256" key="3">
    <source>
        <dbReference type="ARBA" id="ARBA00023163"/>
    </source>
</evidence>
<evidence type="ECO:0000256" key="2">
    <source>
        <dbReference type="ARBA" id="ARBA00023125"/>
    </source>
</evidence>
<accession>A0A0G9H631</accession>
<dbReference type="Gene3D" id="1.10.10.10">
    <property type="entry name" value="Winged helix-like DNA-binding domain superfamily/Winged helix DNA-binding domain"/>
    <property type="match status" value="1"/>
</dbReference>
<comment type="caution">
    <text evidence="6">The sequence shown here is derived from an EMBL/GenBank/DDBJ whole genome shotgun (WGS) entry which is preliminary data.</text>
</comment>
<evidence type="ECO:0000259" key="4">
    <source>
        <dbReference type="PROSITE" id="PS51077"/>
    </source>
</evidence>
<dbReference type="InterPro" id="IPR050707">
    <property type="entry name" value="HTH_MetabolicPath_Reg"/>
</dbReference>
<evidence type="ECO:0000259" key="5">
    <source>
        <dbReference type="PROSITE" id="PS51078"/>
    </source>
</evidence>
<dbReference type="Pfam" id="PF09339">
    <property type="entry name" value="HTH_IclR"/>
    <property type="match status" value="1"/>
</dbReference>
<dbReference type="GO" id="GO:0003700">
    <property type="term" value="F:DNA-binding transcription factor activity"/>
    <property type="evidence" value="ECO:0007669"/>
    <property type="project" value="TreeGrafter"/>
</dbReference>
<dbReference type="PROSITE" id="PS51078">
    <property type="entry name" value="ICLR_ED"/>
    <property type="match status" value="1"/>
</dbReference>
<dbReference type="RefSeq" id="WP_046970930.1">
    <property type="nucleotide sequence ID" value="NZ_JPLA01000013.1"/>
</dbReference>
<feature type="domain" description="IclR-ED" evidence="5">
    <location>
        <begin position="74"/>
        <end position="258"/>
    </location>
</feature>
<dbReference type="PROSITE" id="PS51077">
    <property type="entry name" value="HTH_ICLR"/>
    <property type="match status" value="1"/>
</dbReference>
<dbReference type="InterPro" id="IPR036388">
    <property type="entry name" value="WH-like_DNA-bd_sf"/>
</dbReference>
<keyword evidence="2" id="KW-0238">DNA-binding</keyword>
<dbReference type="GO" id="GO:0003677">
    <property type="term" value="F:DNA binding"/>
    <property type="evidence" value="ECO:0007669"/>
    <property type="project" value="UniProtKB-KW"/>
</dbReference>
<dbReference type="OrthoDB" id="9807558at2"/>
<dbReference type="SUPFAM" id="SSF55781">
    <property type="entry name" value="GAF domain-like"/>
    <property type="match status" value="1"/>
</dbReference>